<name>A0A7L4PBV3_9CREN</name>
<dbReference type="AlphaFoldDB" id="A0A7L4PBV3"/>
<sequence length="169" mass="18662">MGGGFSVAKSWAVVFLGVGGVGKTTYIYKLLGISKTPQLTRRPRTYFTATELGRLFLVDIPGQRATEVAKAYYEAARSYGLRLDLAVYMYSVVEPETLDALWQIHEWAVRIPVARRILVGNKVDLAEELGVIVEGEDAARGLGISAVYYTSALKDEPTRLLTILFDNLT</sequence>
<accession>A0A7L4PBV3</accession>
<dbReference type="Proteomes" id="UP000554766">
    <property type="component" value="Unassembled WGS sequence"/>
</dbReference>
<dbReference type="CDD" id="cd00882">
    <property type="entry name" value="Ras_like_GTPase"/>
    <property type="match status" value="1"/>
</dbReference>
<dbReference type="EMBL" id="JAAVJF010000006">
    <property type="protein sequence ID" value="NYR16449.1"/>
    <property type="molecule type" value="Genomic_DNA"/>
</dbReference>
<dbReference type="GeneID" id="1464165"/>
<organism evidence="2 3">
    <name type="scientific">Pyrobaculum arsenaticum</name>
    <dbReference type="NCBI Taxonomy" id="121277"/>
    <lineage>
        <taxon>Archaea</taxon>
        <taxon>Thermoproteota</taxon>
        <taxon>Thermoprotei</taxon>
        <taxon>Thermoproteales</taxon>
        <taxon>Thermoproteaceae</taxon>
        <taxon>Pyrobaculum</taxon>
    </lineage>
</organism>
<dbReference type="InterPro" id="IPR006073">
    <property type="entry name" value="GTP-bd"/>
</dbReference>
<evidence type="ECO:0000259" key="1">
    <source>
        <dbReference type="Pfam" id="PF01926"/>
    </source>
</evidence>
<dbReference type="PRINTS" id="PR00449">
    <property type="entry name" value="RASTRNSFRMNG"/>
</dbReference>
<gene>
    <name evidence="2" type="ORF">HC235_11020</name>
</gene>
<dbReference type="GO" id="GO:0005525">
    <property type="term" value="F:GTP binding"/>
    <property type="evidence" value="ECO:0007669"/>
    <property type="project" value="InterPro"/>
</dbReference>
<comment type="caution">
    <text evidence="2">The sequence shown here is derived from an EMBL/GenBank/DDBJ whole genome shotgun (WGS) entry which is preliminary data.</text>
</comment>
<proteinExistence type="predicted"/>
<keyword evidence="3" id="KW-1185">Reference proteome</keyword>
<dbReference type="RefSeq" id="WP_011008313.1">
    <property type="nucleotide sequence ID" value="NZ_JAAVJF010000006.1"/>
</dbReference>
<reference evidence="2 3" key="1">
    <citation type="journal article" date="2020" name="Nat. Commun.">
        <title>The structures of two archaeal type IV pili illuminate evolutionary relationships.</title>
        <authorList>
            <person name="Wang F."/>
            <person name="Baquero D.P."/>
            <person name="Su Z."/>
            <person name="Beltran L.C."/>
            <person name="Prangishvili D."/>
            <person name="Krupovic M."/>
            <person name="Egelman E.H."/>
        </authorList>
    </citation>
    <scope>NUCLEOTIDE SEQUENCE [LARGE SCALE GENOMIC DNA]</scope>
    <source>
        <strain evidence="2 3">2GA</strain>
    </source>
</reference>
<evidence type="ECO:0000313" key="2">
    <source>
        <dbReference type="EMBL" id="NYR16449.1"/>
    </source>
</evidence>
<dbReference type="InterPro" id="IPR027417">
    <property type="entry name" value="P-loop_NTPase"/>
</dbReference>
<protein>
    <submittedName>
        <fullName evidence="2">GTPase domain-containing protein</fullName>
    </submittedName>
</protein>
<dbReference type="SUPFAM" id="SSF52540">
    <property type="entry name" value="P-loop containing nucleoside triphosphate hydrolases"/>
    <property type="match status" value="1"/>
</dbReference>
<evidence type="ECO:0000313" key="3">
    <source>
        <dbReference type="Proteomes" id="UP000554766"/>
    </source>
</evidence>
<feature type="domain" description="G" evidence="1">
    <location>
        <begin position="13"/>
        <end position="108"/>
    </location>
</feature>
<dbReference type="Pfam" id="PF01926">
    <property type="entry name" value="MMR_HSR1"/>
    <property type="match status" value="1"/>
</dbReference>
<dbReference type="Gene3D" id="3.40.50.300">
    <property type="entry name" value="P-loop containing nucleotide triphosphate hydrolases"/>
    <property type="match status" value="1"/>
</dbReference>